<reference evidence="1" key="1">
    <citation type="submission" date="2020-07" db="EMBL/GenBank/DDBJ databases">
        <title>Multicomponent nature underlies the extraordinary mechanical properties of spider dragline silk.</title>
        <authorList>
            <person name="Kono N."/>
            <person name="Nakamura H."/>
            <person name="Mori M."/>
            <person name="Yoshida Y."/>
            <person name="Ohtoshi R."/>
            <person name="Malay A.D."/>
            <person name="Moran D.A.P."/>
            <person name="Tomita M."/>
            <person name="Numata K."/>
            <person name="Arakawa K."/>
        </authorList>
    </citation>
    <scope>NUCLEOTIDE SEQUENCE</scope>
</reference>
<dbReference type="AlphaFoldDB" id="A0A8X6M5Y7"/>
<name>A0A8X6M5Y7_TRICU</name>
<evidence type="ECO:0000313" key="1">
    <source>
        <dbReference type="EMBL" id="GFR32559.1"/>
    </source>
</evidence>
<proteinExistence type="predicted"/>
<keyword evidence="2" id="KW-1185">Reference proteome</keyword>
<sequence length="313" mass="36345">MSLVKLNKFIHSLLFGNKNYEIPNDLFVNQLKLQLEKNNINVKQTIQFGGLLLSNYVIQKDLQDILMYIKHGNSIYYDKCIDKNQSLNLKSFIANNFFSELSSICRGDLEYGATANSSVLENKEKFFERDDKCISLNPPLKHYHNAIKLYDIKCKSIGKIVDPFKFVLTPHSTYVDYVHWESEDNLKEFLIHYPIHPLSVSVKNLLESVFKSIIFADENILPKGIFEEEKQIKLFLENINIINERIEKVDGKNAPPKLIDLIHRLLAKVKLDTLWLDVNFVEKTTNTSENHLYIKLADLENENRLLRAAISIQ</sequence>
<gene>
    <name evidence="1" type="primary">AVEN_15700_1</name>
    <name evidence="1" type="ORF">TNCT_455561</name>
</gene>
<accession>A0A8X6M5Y7</accession>
<organism evidence="1 2">
    <name type="scientific">Trichonephila clavata</name>
    <name type="common">Joro spider</name>
    <name type="synonym">Nephila clavata</name>
    <dbReference type="NCBI Taxonomy" id="2740835"/>
    <lineage>
        <taxon>Eukaryota</taxon>
        <taxon>Metazoa</taxon>
        <taxon>Ecdysozoa</taxon>
        <taxon>Arthropoda</taxon>
        <taxon>Chelicerata</taxon>
        <taxon>Arachnida</taxon>
        <taxon>Araneae</taxon>
        <taxon>Araneomorphae</taxon>
        <taxon>Entelegynae</taxon>
        <taxon>Araneoidea</taxon>
        <taxon>Nephilidae</taxon>
        <taxon>Trichonephila</taxon>
    </lineage>
</organism>
<dbReference type="Proteomes" id="UP000887116">
    <property type="component" value="Unassembled WGS sequence"/>
</dbReference>
<comment type="caution">
    <text evidence="1">The sequence shown here is derived from an EMBL/GenBank/DDBJ whole genome shotgun (WGS) entry which is preliminary data.</text>
</comment>
<dbReference type="EMBL" id="BMAO01019750">
    <property type="protein sequence ID" value="GFR32559.1"/>
    <property type="molecule type" value="Genomic_DNA"/>
</dbReference>
<dbReference type="OrthoDB" id="10312867at2759"/>
<protein>
    <submittedName>
        <fullName evidence="1">Uncharacterized protein</fullName>
    </submittedName>
</protein>
<evidence type="ECO:0000313" key="2">
    <source>
        <dbReference type="Proteomes" id="UP000887116"/>
    </source>
</evidence>